<proteinExistence type="predicted"/>
<dbReference type="Proteomes" id="UP000004994">
    <property type="component" value="Chromosome 8"/>
</dbReference>
<dbReference type="InParanoid" id="A0A3Q7HNE3"/>
<dbReference type="EnsemblPlants" id="Solyc08g041687.1.1">
    <property type="protein sequence ID" value="Solyc08g041687.1.1"/>
    <property type="gene ID" value="Solyc08g041687.1"/>
</dbReference>
<organism evidence="1">
    <name type="scientific">Solanum lycopersicum</name>
    <name type="common">Tomato</name>
    <name type="synonym">Lycopersicon esculentum</name>
    <dbReference type="NCBI Taxonomy" id="4081"/>
    <lineage>
        <taxon>Eukaryota</taxon>
        <taxon>Viridiplantae</taxon>
        <taxon>Streptophyta</taxon>
        <taxon>Embryophyta</taxon>
        <taxon>Tracheophyta</taxon>
        <taxon>Spermatophyta</taxon>
        <taxon>Magnoliopsida</taxon>
        <taxon>eudicotyledons</taxon>
        <taxon>Gunneridae</taxon>
        <taxon>Pentapetalae</taxon>
        <taxon>asterids</taxon>
        <taxon>lamiids</taxon>
        <taxon>Solanales</taxon>
        <taxon>Solanaceae</taxon>
        <taxon>Solanoideae</taxon>
        <taxon>Solaneae</taxon>
        <taxon>Solanum</taxon>
        <taxon>Solanum subgen. Lycopersicon</taxon>
    </lineage>
</organism>
<protein>
    <recommendedName>
        <fullName evidence="3">Reverse transcriptase Ty1/copia-type domain-containing protein</fullName>
    </recommendedName>
</protein>
<dbReference type="AlphaFoldDB" id="A0A3Q7HNE3"/>
<dbReference type="Gramene" id="Solyc08g041687.1.1">
    <property type="protein sequence ID" value="Solyc08g041687.1.1"/>
    <property type="gene ID" value="Solyc08g041687.1"/>
</dbReference>
<reference evidence="1" key="2">
    <citation type="submission" date="2019-01" db="UniProtKB">
        <authorList>
            <consortium name="EnsemblPlants"/>
        </authorList>
    </citation>
    <scope>IDENTIFICATION</scope>
    <source>
        <strain evidence="1">cv. Heinz 1706</strain>
    </source>
</reference>
<name>A0A3Q7HNE3_SOLLC</name>
<evidence type="ECO:0000313" key="1">
    <source>
        <dbReference type="EnsemblPlants" id="Solyc08g041687.1.1"/>
    </source>
</evidence>
<keyword evidence="2" id="KW-1185">Reference proteome</keyword>
<evidence type="ECO:0008006" key="3">
    <source>
        <dbReference type="Google" id="ProtNLM"/>
    </source>
</evidence>
<reference evidence="1" key="1">
    <citation type="journal article" date="2012" name="Nature">
        <title>The tomato genome sequence provides insights into fleshy fruit evolution.</title>
        <authorList>
            <consortium name="Tomato Genome Consortium"/>
        </authorList>
    </citation>
    <scope>NUCLEOTIDE SEQUENCE [LARGE SCALE GENOMIC DNA]</scope>
    <source>
        <strain evidence="1">cv. Heinz 1706</strain>
    </source>
</reference>
<accession>A0A3Q7HNE3</accession>
<sequence length="121" mass="14494">MLKLFQVGFLKIEPKDEVEEQPAVRYVSENEKSYEFSIPKETQNDILLARNNLGYVKTVKSWLNKSFHMKDLGEIDYILGVNIQTTRFEKFWSLSQETDTQKILKRFRMYYYKPMDNPIAR</sequence>
<evidence type="ECO:0000313" key="2">
    <source>
        <dbReference type="Proteomes" id="UP000004994"/>
    </source>
</evidence>